<keyword evidence="1" id="KW-0812">Transmembrane</keyword>
<evidence type="ECO:0000313" key="3">
    <source>
        <dbReference type="Proteomes" id="UP000721415"/>
    </source>
</evidence>
<dbReference type="EMBL" id="JACBXQ010000004">
    <property type="protein sequence ID" value="MBG9986703.1"/>
    <property type="molecule type" value="Genomic_DNA"/>
</dbReference>
<accession>A0ABS0LRC6</accession>
<dbReference type="Proteomes" id="UP000721415">
    <property type="component" value="Unassembled WGS sequence"/>
</dbReference>
<dbReference type="InterPro" id="IPR049576">
    <property type="entry name" value="HDC-like"/>
</dbReference>
<evidence type="ECO:0000313" key="2">
    <source>
        <dbReference type="EMBL" id="MBG9986703.1"/>
    </source>
</evidence>
<feature type="transmembrane region" description="Helical" evidence="1">
    <location>
        <begin position="326"/>
        <end position="345"/>
    </location>
</feature>
<name>A0ABS0LRC6_9LACT</name>
<comment type="caution">
    <text evidence="2">The sequence shown here is derived from an EMBL/GenBank/DDBJ whole genome shotgun (WGS) entry which is preliminary data.</text>
</comment>
<organism evidence="2 3">
    <name type="scientific">Facklamia lactis</name>
    <dbReference type="NCBI Taxonomy" id="2749967"/>
    <lineage>
        <taxon>Bacteria</taxon>
        <taxon>Bacillati</taxon>
        <taxon>Bacillota</taxon>
        <taxon>Bacilli</taxon>
        <taxon>Lactobacillales</taxon>
        <taxon>Aerococcaceae</taxon>
        <taxon>Facklamia</taxon>
    </lineage>
</organism>
<keyword evidence="1" id="KW-1133">Transmembrane helix</keyword>
<feature type="transmembrane region" description="Helical" evidence="1">
    <location>
        <begin position="291"/>
        <end position="314"/>
    </location>
</feature>
<feature type="transmembrane region" description="Helical" evidence="1">
    <location>
        <begin position="371"/>
        <end position="395"/>
    </location>
</feature>
<keyword evidence="1" id="KW-0472">Membrane</keyword>
<feature type="transmembrane region" description="Helical" evidence="1">
    <location>
        <begin position="27"/>
        <end position="44"/>
    </location>
</feature>
<feature type="transmembrane region" description="Helical" evidence="1">
    <location>
        <begin position="143"/>
        <end position="166"/>
    </location>
</feature>
<reference evidence="2 3" key="1">
    <citation type="submission" date="2020-07" db="EMBL/GenBank/DDBJ databases">
        <title>Facklamia lactis sp. nov., isolated from raw milk.</title>
        <authorList>
            <person name="Doll E.V."/>
            <person name="Huptas C."/>
            <person name="Staib L."/>
            <person name="Wenning M."/>
            <person name="Scherer S."/>
        </authorList>
    </citation>
    <scope>NUCLEOTIDE SEQUENCE [LARGE SCALE GENOMIC DNA]</scope>
    <source>
        <strain evidence="2 3">DSM 111018</strain>
    </source>
</reference>
<dbReference type="CDD" id="cd21416">
    <property type="entry name" value="HDC_protein"/>
    <property type="match status" value="1"/>
</dbReference>
<proteinExistence type="predicted"/>
<evidence type="ECO:0008006" key="4">
    <source>
        <dbReference type="Google" id="ProtNLM"/>
    </source>
</evidence>
<feature type="transmembrane region" description="Helical" evidence="1">
    <location>
        <begin position="87"/>
        <end position="106"/>
    </location>
</feature>
<keyword evidence="3" id="KW-1185">Reference proteome</keyword>
<dbReference type="RefSeq" id="WP_197115623.1">
    <property type="nucleotide sequence ID" value="NZ_JACBXQ010000004.1"/>
</dbReference>
<evidence type="ECO:0000256" key="1">
    <source>
        <dbReference type="SAM" id="Phobius"/>
    </source>
</evidence>
<feature type="transmembrane region" description="Helical" evidence="1">
    <location>
        <begin position="217"/>
        <end position="235"/>
    </location>
</feature>
<protein>
    <recommendedName>
        <fullName evidence="4">Integral membrane protein</fullName>
    </recommendedName>
</protein>
<gene>
    <name evidence="2" type="ORF">HZY91_07315</name>
</gene>
<feature type="transmembrane region" description="Helical" evidence="1">
    <location>
        <begin position="269"/>
        <end position="285"/>
    </location>
</feature>
<sequence>MDSFSALTFVLGSFAIGDIIATKTKSVVSMLFTVSVIFLIGFWFGLPVTIFEDSQLLGVGSLTIVMLLTHLGTMLDINELKVQWKTVIIAVSSIFGVFIFMMLLVGPFLGFEYAFVAAPPLAGGVIAGLQMGEAATQIGNENLSILATLLVVIQGFVGYPLASICLKKEAKHILSNKHQTTIQEGLSPLNTKEDKEKLLDFIPEKYHTSNVHLAKNALVSMIAIGLSAALTQLAGTTIIDKNIMALLMGVVFCELGFLEKNNLNKGNSFGFLMAAITAVIISSLSKATPTVIVNLLPAIILSLFAATIGILIFSSLSAKFLKVSRWMAMAIGISALFGFPGTYIVTNEVSTAVARNSEEKELLMDTMLPQMLVAGFITVSIGSVILAGILAPILVSQFS</sequence>
<feature type="transmembrane region" description="Helical" evidence="1">
    <location>
        <begin position="56"/>
        <end position="75"/>
    </location>
</feature>